<evidence type="ECO:0000313" key="3">
    <source>
        <dbReference type="EMBL" id="MFC0391605.1"/>
    </source>
</evidence>
<accession>A0ABV6J6V0</accession>
<dbReference type="PANTHER" id="PTHR43649">
    <property type="entry name" value="ARABINOSE-BINDING PROTEIN-RELATED"/>
    <property type="match status" value="1"/>
</dbReference>
<reference evidence="3 4" key="1">
    <citation type="submission" date="2024-09" db="EMBL/GenBank/DDBJ databases">
        <authorList>
            <person name="Sun Q."/>
            <person name="Mori K."/>
        </authorList>
    </citation>
    <scope>NUCLEOTIDE SEQUENCE [LARGE SCALE GENOMIC DNA]</scope>
    <source>
        <strain evidence="3 4">CCM 4839</strain>
    </source>
</reference>
<feature type="signal peptide" evidence="2">
    <location>
        <begin position="1"/>
        <end position="28"/>
    </location>
</feature>
<keyword evidence="4" id="KW-1185">Reference proteome</keyword>
<evidence type="ECO:0000256" key="2">
    <source>
        <dbReference type="SAM" id="SignalP"/>
    </source>
</evidence>
<dbReference type="PROSITE" id="PS51257">
    <property type="entry name" value="PROKAR_LIPOPROTEIN"/>
    <property type="match status" value="1"/>
</dbReference>
<evidence type="ECO:0000256" key="1">
    <source>
        <dbReference type="SAM" id="MobiDB-lite"/>
    </source>
</evidence>
<feature type="compositionally biased region" description="Gly residues" evidence="1">
    <location>
        <begin position="41"/>
        <end position="55"/>
    </location>
</feature>
<dbReference type="SUPFAM" id="SSF53850">
    <property type="entry name" value="Periplasmic binding protein-like II"/>
    <property type="match status" value="1"/>
</dbReference>
<comment type="caution">
    <text evidence="3">The sequence shown here is derived from an EMBL/GenBank/DDBJ whole genome shotgun (WGS) entry which is preliminary data.</text>
</comment>
<proteinExistence type="predicted"/>
<protein>
    <submittedName>
        <fullName evidence="3">ABC transporter substrate-binding protein</fullName>
    </submittedName>
</protein>
<feature type="chain" id="PRO_5047380690" evidence="2">
    <location>
        <begin position="29"/>
        <end position="494"/>
    </location>
</feature>
<keyword evidence="2" id="KW-0732">Signal</keyword>
<organism evidence="3 4">
    <name type="scientific">Paenibacillus mendelii</name>
    <dbReference type="NCBI Taxonomy" id="206163"/>
    <lineage>
        <taxon>Bacteria</taxon>
        <taxon>Bacillati</taxon>
        <taxon>Bacillota</taxon>
        <taxon>Bacilli</taxon>
        <taxon>Bacillales</taxon>
        <taxon>Paenibacillaceae</taxon>
        <taxon>Paenibacillus</taxon>
    </lineage>
</organism>
<dbReference type="Gene3D" id="3.40.190.10">
    <property type="entry name" value="Periplasmic binding protein-like II"/>
    <property type="match status" value="1"/>
</dbReference>
<dbReference type="EMBL" id="JBHLVF010000011">
    <property type="protein sequence ID" value="MFC0391605.1"/>
    <property type="molecule type" value="Genomic_DNA"/>
</dbReference>
<dbReference type="Proteomes" id="UP001589818">
    <property type="component" value="Unassembled WGS sequence"/>
</dbReference>
<gene>
    <name evidence="3" type="ORF">ACFFJ8_09475</name>
</gene>
<sequence>MNHSPKKLMAGMLAIVLMFTLLVGCSGGNNNTPAENKGNTGEKGNGGNSGNGGNAAEGEVYPENGLSKTEKITIKWGYWENGYGRAWMDHAVEKFTEKYPNVTFDITSSPVIRDLISTKMAAKNDDDMFDIISPSFNGDEGTIAQKAGLFEDMSDLWERDVPDAPGLKLKDAVLDNTMEYAQKIDGKFYQIPMGAYALGLFYDKAFFKEKGWNENPKNYDEFLALMETIKNDGIAPITYPGVYATYINFAFLIKQFELADKAGNIEQYTKDFRQGINMYSAPEVKEYWTRMYEMGKKGYFVEGAAALNHTQSQMQLLQHKAALASTGDWVENEMKDAIPEGFEWGFMAIPFVDVTQNKVWVENGIGAGSLMIWKNKPENVKKWAKEFALFLMTNDIQAVNGENGISPIRKDFAENEANLAKLQAAPKAVLEYVKNNNGQFATGVRDVAFASPDAAKATKMIEELIIEVTAGKKDPLPVLEEADKLMKKVLESEK</sequence>
<name>A0ABV6J6V0_9BACL</name>
<feature type="region of interest" description="Disordered" evidence="1">
    <location>
        <begin position="33"/>
        <end position="62"/>
    </location>
</feature>
<evidence type="ECO:0000313" key="4">
    <source>
        <dbReference type="Proteomes" id="UP001589818"/>
    </source>
</evidence>
<dbReference type="RefSeq" id="WP_204819749.1">
    <property type="nucleotide sequence ID" value="NZ_JANHOF010000006.1"/>
</dbReference>
<dbReference type="PANTHER" id="PTHR43649:SF12">
    <property type="entry name" value="DIACETYLCHITOBIOSE BINDING PROTEIN DASA"/>
    <property type="match status" value="1"/>
</dbReference>
<dbReference type="InterPro" id="IPR050490">
    <property type="entry name" value="Bact_solute-bd_prot1"/>
</dbReference>